<dbReference type="SUPFAM" id="SSF74653">
    <property type="entry name" value="TolA/TonB C-terminal domain"/>
    <property type="match status" value="1"/>
</dbReference>
<evidence type="ECO:0000256" key="8">
    <source>
        <dbReference type="ARBA" id="ARBA00022989"/>
    </source>
</evidence>
<evidence type="ECO:0000256" key="10">
    <source>
        <dbReference type="SAM" id="SignalP"/>
    </source>
</evidence>
<evidence type="ECO:0000256" key="7">
    <source>
        <dbReference type="ARBA" id="ARBA00022927"/>
    </source>
</evidence>
<evidence type="ECO:0000256" key="2">
    <source>
        <dbReference type="ARBA" id="ARBA00006555"/>
    </source>
</evidence>
<dbReference type="RefSeq" id="WP_157772267.1">
    <property type="nucleotide sequence ID" value="NZ_CP016094.1"/>
</dbReference>
<evidence type="ECO:0000313" key="12">
    <source>
        <dbReference type="EMBL" id="AOS44113.1"/>
    </source>
</evidence>
<gene>
    <name evidence="12" type="ORF">Verru16b_01174</name>
</gene>
<dbReference type="NCBIfam" id="TIGR01352">
    <property type="entry name" value="tonB_Cterm"/>
    <property type="match status" value="1"/>
</dbReference>
<evidence type="ECO:0000256" key="4">
    <source>
        <dbReference type="ARBA" id="ARBA00022475"/>
    </source>
</evidence>
<keyword evidence="3" id="KW-0813">Transport</keyword>
<dbReference type="InterPro" id="IPR051045">
    <property type="entry name" value="TonB-dependent_transducer"/>
</dbReference>
<keyword evidence="5" id="KW-0997">Cell inner membrane</keyword>
<comment type="similarity">
    <text evidence="2">Belongs to the TonB family.</text>
</comment>
<feature type="chain" id="PRO_5009105120" evidence="10">
    <location>
        <begin position="22"/>
        <end position="235"/>
    </location>
</feature>
<dbReference type="PROSITE" id="PS52015">
    <property type="entry name" value="TONB_CTD"/>
    <property type="match status" value="1"/>
</dbReference>
<accession>A0A1D8AT96</accession>
<feature type="domain" description="TonB C-terminal" evidence="11">
    <location>
        <begin position="104"/>
        <end position="199"/>
    </location>
</feature>
<dbReference type="Proteomes" id="UP000095228">
    <property type="component" value="Chromosome"/>
</dbReference>
<dbReference type="Gene3D" id="3.30.1150.10">
    <property type="match status" value="2"/>
</dbReference>
<evidence type="ECO:0000259" key="11">
    <source>
        <dbReference type="PROSITE" id="PS52015"/>
    </source>
</evidence>
<dbReference type="InterPro" id="IPR006260">
    <property type="entry name" value="TonB/TolA_C"/>
</dbReference>
<evidence type="ECO:0000256" key="1">
    <source>
        <dbReference type="ARBA" id="ARBA00004383"/>
    </source>
</evidence>
<dbReference type="OrthoDB" id="192927at2"/>
<keyword evidence="13" id="KW-1185">Reference proteome</keyword>
<keyword evidence="4" id="KW-1003">Cell membrane</keyword>
<evidence type="ECO:0000256" key="5">
    <source>
        <dbReference type="ARBA" id="ARBA00022519"/>
    </source>
</evidence>
<dbReference type="EMBL" id="CP016094">
    <property type="protein sequence ID" value="AOS44113.1"/>
    <property type="molecule type" value="Genomic_DNA"/>
</dbReference>
<sequence length="235" mass="25006">MKHPLRFLSLSLLMISLVGVAAPAATGHKVLVEITFDEKGEAEEAKVVETDDPTGAQILSQIALRLAEEVKQPARTDKDGKPMKFKARAPFNFPVEGDEGPEANNAPKPALRQTVQPVYPEALAAASEVGGAILELIIAADGSVSKATVLRSSHPEFANAAYAAVVQWQFAPAQKDGVAVESRWRIAVNFSVDNKEADWLWRVAPRPSLGSFTAVRAKVPAPAEAPAPAAPAETK</sequence>
<organism evidence="12 13">
    <name type="scientific">Lacunisphaera limnophila</name>
    <dbReference type="NCBI Taxonomy" id="1838286"/>
    <lineage>
        <taxon>Bacteria</taxon>
        <taxon>Pseudomonadati</taxon>
        <taxon>Verrucomicrobiota</taxon>
        <taxon>Opitutia</taxon>
        <taxon>Opitutales</taxon>
        <taxon>Opitutaceae</taxon>
        <taxon>Lacunisphaera</taxon>
    </lineage>
</organism>
<dbReference type="PANTHER" id="PTHR33446">
    <property type="entry name" value="PROTEIN TONB-RELATED"/>
    <property type="match status" value="1"/>
</dbReference>
<feature type="signal peptide" evidence="10">
    <location>
        <begin position="1"/>
        <end position="21"/>
    </location>
</feature>
<keyword evidence="10" id="KW-0732">Signal</keyword>
<comment type="subcellular location">
    <subcellularLocation>
        <location evidence="1">Cell inner membrane</location>
        <topology evidence="1">Single-pass membrane protein</topology>
        <orientation evidence="1">Periplasmic side</orientation>
    </subcellularLocation>
</comment>
<dbReference type="GO" id="GO:0015031">
    <property type="term" value="P:protein transport"/>
    <property type="evidence" value="ECO:0007669"/>
    <property type="project" value="UniProtKB-KW"/>
</dbReference>
<reference evidence="12 13" key="1">
    <citation type="submission" date="2016-06" db="EMBL/GenBank/DDBJ databases">
        <title>Three novel species with peptidoglycan cell walls form the new genus Lacunisphaera gen. nov. in the family Opitutaceae of the verrucomicrobial subdivision 4.</title>
        <authorList>
            <person name="Rast P."/>
            <person name="Gloeckner I."/>
            <person name="Jogler M."/>
            <person name="Boedeker C."/>
            <person name="Jeske O."/>
            <person name="Wiegand S."/>
            <person name="Reinhardt R."/>
            <person name="Schumann P."/>
            <person name="Rohde M."/>
            <person name="Spring S."/>
            <person name="Gloeckner F.O."/>
            <person name="Jogler C."/>
        </authorList>
    </citation>
    <scope>NUCLEOTIDE SEQUENCE [LARGE SCALE GENOMIC DNA]</scope>
    <source>
        <strain evidence="12 13">IG16b</strain>
    </source>
</reference>
<dbReference type="GO" id="GO:0055085">
    <property type="term" value="P:transmembrane transport"/>
    <property type="evidence" value="ECO:0007669"/>
    <property type="project" value="InterPro"/>
</dbReference>
<evidence type="ECO:0000256" key="6">
    <source>
        <dbReference type="ARBA" id="ARBA00022692"/>
    </source>
</evidence>
<keyword evidence="6" id="KW-0812">Transmembrane</keyword>
<keyword evidence="7" id="KW-0653">Protein transport</keyword>
<dbReference type="KEGG" id="obg:Verru16b_01174"/>
<dbReference type="Pfam" id="PF03544">
    <property type="entry name" value="TonB_C"/>
    <property type="match status" value="1"/>
</dbReference>
<dbReference type="GO" id="GO:0005886">
    <property type="term" value="C:plasma membrane"/>
    <property type="evidence" value="ECO:0007669"/>
    <property type="project" value="UniProtKB-SubCell"/>
</dbReference>
<dbReference type="AlphaFoldDB" id="A0A1D8AT96"/>
<keyword evidence="8" id="KW-1133">Transmembrane helix</keyword>
<evidence type="ECO:0000256" key="3">
    <source>
        <dbReference type="ARBA" id="ARBA00022448"/>
    </source>
</evidence>
<dbReference type="InterPro" id="IPR037682">
    <property type="entry name" value="TonB_C"/>
</dbReference>
<proteinExistence type="inferred from homology"/>
<keyword evidence="9" id="KW-0472">Membrane</keyword>
<name>A0A1D8AT96_9BACT</name>
<protein>
    <submittedName>
        <fullName evidence="12">Gram-negative bacterial tonB protein</fullName>
    </submittedName>
</protein>
<evidence type="ECO:0000313" key="13">
    <source>
        <dbReference type="Proteomes" id="UP000095228"/>
    </source>
</evidence>
<evidence type="ECO:0000256" key="9">
    <source>
        <dbReference type="ARBA" id="ARBA00023136"/>
    </source>
</evidence>
<dbReference type="STRING" id="1838286.Verru16b_01174"/>